<feature type="signal peptide" evidence="2">
    <location>
        <begin position="1"/>
        <end position="18"/>
    </location>
</feature>
<protein>
    <recommendedName>
        <fullName evidence="5">TIL domain-containing protein</fullName>
    </recommendedName>
</protein>
<dbReference type="InterPro" id="IPR036084">
    <property type="entry name" value="Ser_inhib-like_sf"/>
</dbReference>
<dbReference type="AlphaFoldDB" id="A0ABD2I4C0"/>
<reference evidence="3 4" key="1">
    <citation type="submission" date="2024-10" db="EMBL/GenBank/DDBJ databases">
        <authorList>
            <person name="Kim D."/>
        </authorList>
    </citation>
    <scope>NUCLEOTIDE SEQUENCE [LARGE SCALE GENOMIC DNA]</scope>
    <source>
        <strain evidence="3">BH-2024</strain>
    </source>
</reference>
<keyword evidence="2" id="KW-0732">Signal</keyword>
<dbReference type="Gene3D" id="2.10.25.10">
    <property type="entry name" value="Laminin"/>
    <property type="match status" value="1"/>
</dbReference>
<keyword evidence="1" id="KW-0722">Serine protease inhibitor</keyword>
<organism evidence="3 4">
    <name type="scientific">Heterodera trifolii</name>
    <dbReference type="NCBI Taxonomy" id="157864"/>
    <lineage>
        <taxon>Eukaryota</taxon>
        <taxon>Metazoa</taxon>
        <taxon>Ecdysozoa</taxon>
        <taxon>Nematoda</taxon>
        <taxon>Chromadorea</taxon>
        <taxon>Rhabditida</taxon>
        <taxon>Tylenchina</taxon>
        <taxon>Tylenchomorpha</taxon>
        <taxon>Tylenchoidea</taxon>
        <taxon>Heteroderidae</taxon>
        <taxon>Heteroderinae</taxon>
        <taxon>Heterodera</taxon>
    </lineage>
</organism>
<keyword evidence="1" id="KW-0646">Protease inhibitor</keyword>
<dbReference type="GO" id="GO:0004867">
    <property type="term" value="F:serine-type endopeptidase inhibitor activity"/>
    <property type="evidence" value="ECO:0007669"/>
    <property type="project" value="UniProtKB-KW"/>
</dbReference>
<comment type="caution">
    <text evidence="3">The sequence shown here is derived from an EMBL/GenBank/DDBJ whole genome shotgun (WGS) entry which is preliminary data.</text>
</comment>
<name>A0ABD2I4C0_9BILA</name>
<evidence type="ECO:0000256" key="2">
    <source>
        <dbReference type="SAM" id="SignalP"/>
    </source>
</evidence>
<keyword evidence="4" id="KW-1185">Reference proteome</keyword>
<evidence type="ECO:0008006" key="5">
    <source>
        <dbReference type="Google" id="ProtNLM"/>
    </source>
</evidence>
<sequence length="86" mass="9708">MFTLICFFLLLISPIISAQNSKCQCPNNHEQPGQLKCTGCEPSCDNRKPEICTARFCNCSCDCVKGYFRNKQGKCVSKEQCPHKKN</sequence>
<evidence type="ECO:0000256" key="1">
    <source>
        <dbReference type="ARBA" id="ARBA00022900"/>
    </source>
</evidence>
<dbReference type="Proteomes" id="UP001620626">
    <property type="component" value="Unassembled WGS sequence"/>
</dbReference>
<accession>A0ABD2I4C0</accession>
<evidence type="ECO:0000313" key="4">
    <source>
        <dbReference type="Proteomes" id="UP001620626"/>
    </source>
</evidence>
<dbReference type="SUPFAM" id="SSF57567">
    <property type="entry name" value="Serine protease inhibitors"/>
    <property type="match status" value="1"/>
</dbReference>
<dbReference type="EMBL" id="JBICBT010001370">
    <property type="protein sequence ID" value="KAL3071018.1"/>
    <property type="molecule type" value="Genomic_DNA"/>
</dbReference>
<dbReference type="CDD" id="cd19941">
    <property type="entry name" value="TIL"/>
    <property type="match status" value="1"/>
</dbReference>
<proteinExistence type="predicted"/>
<feature type="chain" id="PRO_5044818917" description="TIL domain-containing protein" evidence="2">
    <location>
        <begin position="19"/>
        <end position="86"/>
    </location>
</feature>
<evidence type="ECO:0000313" key="3">
    <source>
        <dbReference type="EMBL" id="KAL3071018.1"/>
    </source>
</evidence>
<gene>
    <name evidence="3" type="ORF">niasHT_037177</name>
</gene>